<dbReference type="PANTHER" id="PTHR45833">
    <property type="entry name" value="METHIONINE SYNTHASE"/>
    <property type="match status" value="1"/>
</dbReference>
<dbReference type="Gene3D" id="1.10.1240.10">
    <property type="entry name" value="Methionine synthase domain"/>
    <property type="match status" value="1"/>
</dbReference>
<feature type="domain" description="B12-binding N-terminal" evidence="4">
    <location>
        <begin position="1"/>
        <end position="87"/>
    </location>
</feature>
<dbReference type="PROSITE" id="PS51332">
    <property type="entry name" value="B12_BINDING"/>
    <property type="match status" value="1"/>
</dbReference>
<dbReference type="Gene3D" id="3.40.50.280">
    <property type="entry name" value="Cobalamin-binding domain"/>
    <property type="match status" value="1"/>
</dbReference>
<dbReference type="InterPro" id="IPR050554">
    <property type="entry name" value="Met_Synthase/Corrinoid"/>
</dbReference>
<keyword evidence="2" id="KW-0170">Cobalt</keyword>
<evidence type="ECO:0000256" key="2">
    <source>
        <dbReference type="ARBA" id="ARBA00023285"/>
    </source>
</evidence>
<dbReference type="SUPFAM" id="SSF52242">
    <property type="entry name" value="Cobalamin (vitamin B12)-binding domain"/>
    <property type="match status" value="1"/>
</dbReference>
<accession>J7IWU5</accession>
<dbReference type="Pfam" id="PF02310">
    <property type="entry name" value="B12-binding"/>
    <property type="match status" value="1"/>
</dbReference>
<dbReference type="SUPFAM" id="SSF47644">
    <property type="entry name" value="Methionine synthase domain"/>
    <property type="match status" value="1"/>
</dbReference>
<dbReference type="GO" id="GO:0005829">
    <property type="term" value="C:cytosol"/>
    <property type="evidence" value="ECO:0007669"/>
    <property type="project" value="TreeGrafter"/>
</dbReference>
<feature type="domain" description="B12-binding" evidence="3">
    <location>
        <begin position="87"/>
        <end position="217"/>
    </location>
</feature>
<gene>
    <name evidence="5" type="ordered locus">Desmer_1616</name>
</gene>
<dbReference type="HOGENOM" id="CLU_082102_2_0_9"/>
<reference evidence="6" key="2">
    <citation type="submission" date="2012-08" db="EMBL/GenBank/DDBJ databases">
        <title>Finished genome of Desulfosporosinus meridiei DSM 13257.</title>
        <authorList>
            <person name="Huntemann M."/>
            <person name="Wei C.-L."/>
            <person name="Han J."/>
            <person name="Detter J.C."/>
            <person name="Han C."/>
            <person name="Davenport K."/>
            <person name="Daligault H."/>
            <person name="Erkkila T."/>
            <person name="Gu W."/>
            <person name="Munk A.C.C."/>
            <person name="Teshima H."/>
            <person name="Xu Y."/>
            <person name="Chain P."/>
            <person name="Tapia R."/>
            <person name="Chen A."/>
            <person name="Krypides N."/>
            <person name="Mavromatis K."/>
            <person name="Markowitz V."/>
            <person name="Szeto E."/>
            <person name="Ivanova N."/>
            <person name="Mikhailova N."/>
            <person name="Ovchinnikova G."/>
            <person name="Pagani I."/>
            <person name="Pati A."/>
            <person name="Goodwin L."/>
            <person name="Peters L."/>
            <person name="Pitluck S."/>
            <person name="Woyke T."/>
            <person name="Pester M."/>
            <person name="Spring S."/>
            <person name="Ollivier B."/>
            <person name="Rattei T."/>
            <person name="Klenk H.-P."/>
            <person name="Wagner M."/>
            <person name="Loy A."/>
        </authorList>
    </citation>
    <scope>NUCLEOTIDE SEQUENCE [LARGE SCALE GENOMIC DNA]</scope>
    <source>
        <strain evidence="6">ATCC BAA-275 / DSM 13257 / NCIMB 13706 / S10</strain>
    </source>
</reference>
<dbReference type="CDD" id="cd02070">
    <property type="entry name" value="corrinoid_protein_B12-BD"/>
    <property type="match status" value="1"/>
</dbReference>
<dbReference type="InterPro" id="IPR036724">
    <property type="entry name" value="Cobalamin-bd_sf"/>
</dbReference>
<dbReference type="EMBL" id="CP003629">
    <property type="protein sequence ID" value="AFQ43593.1"/>
    <property type="molecule type" value="Genomic_DNA"/>
</dbReference>
<protein>
    <submittedName>
        <fullName evidence="5">Putative cobalamin binding protein</fullName>
    </submittedName>
</protein>
<sequence>MLFQAIIKSIATGDAEQSMALTQRALAQGFSAESVLEKGLIAGMDRVAEKFRKQRVMVPEVLMASRAMHAGLSLVEPLLESTKKICTGKIVMGTVSGDLHDIGLSLVKMLVMSTGTEIINLGVDVTPKKFAAVVKKEKPHILMMSALLTTTMSVMKEVIDELESLGIRKNLIIIVGGAPIDAGFAKRIGADYYFEDAFEVRGFLEDNLTKLISKKLK</sequence>
<dbReference type="InterPro" id="IPR036594">
    <property type="entry name" value="Meth_synthase_dom"/>
</dbReference>
<dbReference type="InterPro" id="IPR003759">
    <property type="entry name" value="Cbl-bd_cap"/>
</dbReference>
<dbReference type="GO" id="GO:0008705">
    <property type="term" value="F:methionine synthase activity"/>
    <property type="evidence" value="ECO:0007669"/>
    <property type="project" value="TreeGrafter"/>
</dbReference>
<proteinExistence type="predicted"/>
<dbReference type="Pfam" id="PF02607">
    <property type="entry name" value="B12-binding_2"/>
    <property type="match status" value="1"/>
</dbReference>
<keyword evidence="1" id="KW-0479">Metal-binding</keyword>
<evidence type="ECO:0000313" key="6">
    <source>
        <dbReference type="Proteomes" id="UP000005262"/>
    </source>
</evidence>
<keyword evidence="6" id="KW-1185">Reference proteome</keyword>
<dbReference type="eggNOG" id="COG5012">
    <property type="taxonomic scope" value="Bacteria"/>
</dbReference>
<dbReference type="SMART" id="SM01018">
    <property type="entry name" value="B12-binding_2"/>
    <property type="match status" value="1"/>
</dbReference>
<evidence type="ECO:0000313" key="5">
    <source>
        <dbReference type="EMBL" id="AFQ43593.1"/>
    </source>
</evidence>
<dbReference type="InterPro" id="IPR006158">
    <property type="entry name" value="Cobalamin-bd"/>
</dbReference>
<evidence type="ECO:0000259" key="3">
    <source>
        <dbReference type="PROSITE" id="PS51332"/>
    </source>
</evidence>
<dbReference type="AlphaFoldDB" id="J7IWU5"/>
<dbReference type="PANTHER" id="PTHR45833:SF1">
    <property type="entry name" value="METHIONINE SYNTHASE"/>
    <property type="match status" value="1"/>
</dbReference>
<organism evidence="5 6">
    <name type="scientific">Desulfosporosinus meridiei (strain ATCC BAA-275 / DSM 13257 / KCTC 12902 / NCIMB 13706 / S10)</name>
    <dbReference type="NCBI Taxonomy" id="768704"/>
    <lineage>
        <taxon>Bacteria</taxon>
        <taxon>Bacillati</taxon>
        <taxon>Bacillota</taxon>
        <taxon>Clostridia</taxon>
        <taxon>Eubacteriales</taxon>
        <taxon>Desulfitobacteriaceae</taxon>
        <taxon>Desulfosporosinus</taxon>
    </lineage>
</organism>
<dbReference type="GO" id="GO:0046653">
    <property type="term" value="P:tetrahydrofolate metabolic process"/>
    <property type="evidence" value="ECO:0007669"/>
    <property type="project" value="TreeGrafter"/>
</dbReference>
<evidence type="ECO:0000256" key="1">
    <source>
        <dbReference type="ARBA" id="ARBA00022723"/>
    </source>
</evidence>
<dbReference type="KEGG" id="dmi:Desmer_1616"/>
<reference evidence="5 6" key="1">
    <citation type="journal article" date="2012" name="J. Bacteriol.">
        <title>Complete genome sequences of Desulfosporosinus orientis DSM765T, Desulfosporosinus youngiae DSM17734T, Desulfosporosinus meridiei DSM13257T, and Desulfosporosinus acidiphilus DSM22704T.</title>
        <authorList>
            <person name="Pester M."/>
            <person name="Brambilla E."/>
            <person name="Alazard D."/>
            <person name="Rattei T."/>
            <person name="Weinmaier T."/>
            <person name="Han J."/>
            <person name="Lucas S."/>
            <person name="Lapidus A."/>
            <person name="Cheng J.F."/>
            <person name="Goodwin L."/>
            <person name="Pitluck S."/>
            <person name="Peters L."/>
            <person name="Ovchinnikova G."/>
            <person name="Teshima H."/>
            <person name="Detter J.C."/>
            <person name="Han C.S."/>
            <person name="Tapia R."/>
            <person name="Land M.L."/>
            <person name="Hauser L."/>
            <person name="Kyrpides N.C."/>
            <person name="Ivanova N.N."/>
            <person name="Pagani I."/>
            <person name="Huntmann M."/>
            <person name="Wei C.L."/>
            <person name="Davenport K.W."/>
            <person name="Daligault H."/>
            <person name="Chain P.S."/>
            <person name="Chen A."/>
            <person name="Mavromatis K."/>
            <person name="Markowitz V."/>
            <person name="Szeto E."/>
            <person name="Mikhailova N."/>
            <person name="Pati A."/>
            <person name="Wagner M."/>
            <person name="Woyke T."/>
            <person name="Ollivier B."/>
            <person name="Klenk H.P."/>
            <person name="Spring S."/>
            <person name="Loy A."/>
        </authorList>
    </citation>
    <scope>NUCLEOTIDE SEQUENCE [LARGE SCALE GENOMIC DNA]</scope>
    <source>
        <strain evidence="6">ATCC BAA-275 / DSM 13257 / NCIMB 13706 / S10</strain>
    </source>
</reference>
<name>J7IWU5_DESMD</name>
<dbReference type="GO" id="GO:0050667">
    <property type="term" value="P:homocysteine metabolic process"/>
    <property type="evidence" value="ECO:0007669"/>
    <property type="project" value="TreeGrafter"/>
</dbReference>
<dbReference type="OrthoDB" id="9783599at2"/>
<dbReference type="PROSITE" id="PS51337">
    <property type="entry name" value="B12_BINDING_NTER"/>
    <property type="match status" value="1"/>
</dbReference>
<dbReference type="GO" id="GO:0046872">
    <property type="term" value="F:metal ion binding"/>
    <property type="evidence" value="ECO:0007669"/>
    <property type="project" value="UniProtKB-KW"/>
</dbReference>
<dbReference type="GO" id="GO:0031419">
    <property type="term" value="F:cobalamin binding"/>
    <property type="evidence" value="ECO:0007669"/>
    <property type="project" value="InterPro"/>
</dbReference>
<dbReference type="RefSeq" id="WP_014902512.1">
    <property type="nucleotide sequence ID" value="NC_018515.1"/>
</dbReference>
<dbReference type="STRING" id="768704.Desmer_1616"/>
<dbReference type="Proteomes" id="UP000005262">
    <property type="component" value="Chromosome"/>
</dbReference>
<evidence type="ECO:0000259" key="4">
    <source>
        <dbReference type="PROSITE" id="PS51337"/>
    </source>
</evidence>